<keyword evidence="2" id="KW-1185">Reference proteome</keyword>
<organism evidence="1 2">
    <name type="scientific">Fictibacillus phosphorivorans</name>
    <dbReference type="NCBI Taxonomy" id="1221500"/>
    <lineage>
        <taxon>Bacteria</taxon>
        <taxon>Bacillati</taxon>
        <taxon>Bacillota</taxon>
        <taxon>Bacilli</taxon>
        <taxon>Bacillales</taxon>
        <taxon>Fictibacillaceae</taxon>
        <taxon>Fictibacillus</taxon>
    </lineage>
</organism>
<sequence>MNNYNRVIKITVGDAVFTNDELEIRFEAPFDDDIQPNQSKIEIYNLSQSTLSRLKKDQSASIQAGYAGDVGVLSSGVVSKIVTKWEGLDKITSIYFIEGEDFTRIKVTKDTTNKKDSLSIGFKQGTDGLTIIKRLVSVLGIKLGAPITLKKNVIYKKGYIVTQLIMNNLEEVVRDCGSIMYHRRGKLVIRPVEIGTDEKFTLEENTGLIGSPSEFEITDKKGSEDKAVRGYTVKCLLQHRITTCSILTIKSKSANGVYRAFKGKHIADADDFITEFECV</sequence>
<protein>
    <submittedName>
        <fullName evidence="1">Uncharacterized protein</fullName>
    </submittedName>
</protein>
<proteinExistence type="predicted"/>
<gene>
    <name evidence="1" type="ORF">AWM68_19835</name>
</gene>
<dbReference type="OrthoDB" id="1919832at2"/>
<name>A0A163RK52_9BACL</name>
<dbReference type="RefSeq" id="WP_066240171.1">
    <property type="nucleotide sequence ID" value="NZ_LRFC01000014.1"/>
</dbReference>
<dbReference type="NCBIfam" id="NF047561">
    <property type="entry name" value="orf58_phage_fam"/>
    <property type="match status" value="1"/>
</dbReference>
<comment type="caution">
    <text evidence="1">The sequence shown here is derived from an EMBL/GenBank/DDBJ whole genome shotgun (WGS) entry which is preliminary data.</text>
</comment>
<accession>A0A163RK52</accession>
<dbReference type="AlphaFoldDB" id="A0A163RK52"/>
<evidence type="ECO:0000313" key="1">
    <source>
        <dbReference type="EMBL" id="KZE66994.1"/>
    </source>
</evidence>
<dbReference type="Proteomes" id="UP000076567">
    <property type="component" value="Unassembled WGS sequence"/>
</dbReference>
<reference evidence="2" key="1">
    <citation type="submission" date="2016-01" db="EMBL/GenBank/DDBJ databases">
        <title>Draft genome of Chromobacterium sp. F49.</title>
        <authorList>
            <person name="Hong K.W."/>
        </authorList>
    </citation>
    <scope>NUCLEOTIDE SEQUENCE [LARGE SCALE GENOMIC DNA]</scope>
    <source>
        <strain evidence="2">P7IIIA</strain>
    </source>
</reference>
<evidence type="ECO:0000313" key="2">
    <source>
        <dbReference type="Proteomes" id="UP000076567"/>
    </source>
</evidence>
<dbReference type="EMBL" id="LRFC01000014">
    <property type="protein sequence ID" value="KZE66994.1"/>
    <property type="molecule type" value="Genomic_DNA"/>
</dbReference>